<keyword evidence="3" id="KW-1185">Reference proteome</keyword>
<comment type="caution">
    <text evidence="2">The sequence shown here is derived from an EMBL/GenBank/DDBJ whole genome shotgun (WGS) entry which is preliminary data.</text>
</comment>
<feature type="region of interest" description="Disordered" evidence="1">
    <location>
        <begin position="13"/>
        <end position="46"/>
    </location>
</feature>
<proteinExistence type="predicted"/>
<evidence type="ECO:0000313" key="2">
    <source>
        <dbReference type="EMBL" id="KAJ7355476.1"/>
    </source>
</evidence>
<feature type="region of interest" description="Disordered" evidence="1">
    <location>
        <begin position="183"/>
        <end position="247"/>
    </location>
</feature>
<accession>A0AAD7ACW6</accession>
<evidence type="ECO:0000256" key="1">
    <source>
        <dbReference type="SAM" id="MobiDB-lite"/>
    </source>
</evidence>
<feature type="compositionally biased region" description="Pro residues" evidence="1">
    <location>
        <begin position="13"/>
        <end position="23"/>
    </location>
</feature>
<dbReference type="Proteomes" id="UP001218218">
    <property type="component" value="Unassembled WGS sequence"/>
</dbReference>
<organism evidence="2 3">
    <name type="scientific">Mycena albidolilacea</name>
    <dbReference type="NCBI Taxonomy" id="1033008"/>
    <lineage>
        <taxon>Eukaryota</taxon>
        <taxon>Fungi</taxon>
        <taxon>Dikarya</taxon>
        <taxon>Basidiomycota</taxon>
        <taxon>Agaricomycotina</taxon>
        <taxon>Agaricomycetes</taxon>
        <taxon>Agaricomycetidae</taxon>
        <taxon>Agaricales</taxon>
        <taxon>Marasmiineae</taxon>
        <taxon>Mycenaceae</taxon>
        <taxon>Mycena</taxon>
    </lineage>
</organism>
<dbReference type="AlphaFoldDB" id="A0AAD7ACW6"/>
<dbReference type="EMBL" id="JARIHO010000009">
    <property type="protein sequence ID" value="KAJ7355476.1"/>
    <property type="molecule type" value="Genomic_DNA"/>
</dbReference>
<protein>
    <submittedName>
        <fullName evidence="2">Uncharacterized protein</fullName>
    </submittedName>
</protein>
<evidence type="ECO:0000313" key="3">
    <source>
        <dbReference type="Proteomes" id="UP001218218"/>
    </source>
</evidence>
<sequence>MYCSMLEAPAPIPRIAPNHPIPQPAGSTETAASPWPQPAQAGPSQLPAVRTVALGAATPAEAHPEPPPIPASKSNRYLAAEIQRKRVDGARVEWVVPPLVARTCKRSNGRFELAEYNDETAWIYRSANAKVNSSSTWYDRELGRRLHFGRYTADEGVLDDDVFGAPVPQFPFFTMDGQTARPQRASNWMYRSRSPKRGEEGRRAQTPPPTRLPWAPGCSPSEEEGGGQCGKGKGKNMEFDDSDNSDEGMDLADVVAGPVATNVIVVEGLDDALSAVAFEAIARDTLYRSGARPLTIVHARGQMWVRMEDAAGGQRALRGLGSLWPELRLGY</sequence>
<gene>
    <name evidence="2" type="ORF">DFH08DRAFT_954952</name>
</gene>
<name>A0AAD7ACW6_9AGAR</name>
<reference evidence="2" key="1">
    <citation type="submission" date="2023-03" db="EMBL/GenBank/DDBJ databases">
        <title>Massive genome expansion in bonnet fungi (Mycena s.s.) driven by repeated elements and novel gene families across ecological guilds.</title>
        <authorList>
            <consortium name="Lawrence Berkeley National Laboratory"/>
            <person name="Harder C.B."/>
            <person name="Miyauchi S."/>
            <person name="Viragh M."/>
            <person name="Kuo A."/>
            <person name="Thoen E."/>
            <person name="Andreopoulos B."/>
            <person name="Lu D."/>
            <person name="Skrede I."/>
            <person name="Drula E."/>
            <person name="Henrissat B."/>
            <person name="Morin E."/>
            <person name="Kohler A."/>
            <person name="Barry K."/>
            <person name="LaButti K."/>
            <person name="Morin E."/>
            <person name="Salamov A."/>
            <person name="Lipzen A."/>
            <person name="Mereny Z."/>
            <person name="Hegedus B."/>
            <person name="Baldrian P."/>
            <person name="Stursova M."/>
            <person name="Weitz H."/>
            <person name="Taylor A."/>
            <person name="Grigoriev I.V."/>
            <person name="Nagy L.G."/>
            <person name="Martin F."/>
            <person name="Kauserud H."/>
        </authorList>
    </citation>
    <scope>NUCLEOTIDE SEQUENCE</scope>
    <source>
        <strain evidence="2">CBHHK002</strain>
    </source>
</reference>